<evidence type="ECO:0000256" key="9">
    <source>
        <dbReference type="ARBA" id="ARBA00037576"/>
    </source>
</evidence>
<comment type="subcellular location">
    <subcellularLocation>
        <location evidence="1">Cell inner membrane</location>
    </subcellularLocation>
</comment>
<dbReference type="GO" id="GO:0006633">
    <property type="term" value="P:fatty acid biosynthetic process"/>
    <property type="evidence" value="ECO:0007669"/>
    <property type="project" value="TreeGrafter"/>
</dbReference>
<evidence type="ECO:0000256" key="2">
    <source>
        <dbReference type="ARBA" id="ARBA00022458"/>
    </source>
</evidence>
<dbReference type="Gene3D" id="3.40.47.10">
    <property type="match status" value="1"/>
</dbReference>
<evidence type="ECO:0000256" key="11">
    <source>
        <dbReference type="ARBA" id="ARBA00041756"/>
    </source>
</evidence>
<keyword evidence="4" id="KW-0997">Cell inner membrane</keyword>
<evidence type="ECO:0000313" key="13">
    <source>
        <dbReference type="EMBL" id="VAX21385.1"/>
    </source>
</evidence>
<evidence type="ECO:0000256" key="5">
    <source>
        <dbReference type="ARBA" id="ARBA00022679"/>
    </source>
</evidence>
<keyword evidence="8" id="KW-0472">Membrane</keyword>
<dbReference type="Pfam" id="PF13723">
    <property type="entry name" value="Ketoacyl-synt_2"/>
    <property type="match status" value="1"/>
</dbReference>
<dbReference type="InterPro" id="IPR014030">
    <property type="entry name" value="Ketoacyl_synth_N"/>
</dbReference>
<evidence type="ECO:0000256" key="4">
    <source>
        <dbReference type="ARBA" id="ARBA00022519"/>
    </source>
</evidence>
<dbReference type="EMBL" id="UOGE01000066">
    <property type="protein sequence ID" value="VAX21385.1"/>
    <property type="molecule type" value="Genomic_DNA"/>
</dbReference>
<sequence length="293" mass="31981">MSRPIRIAGMGALLPGASNLMEYEAALFSPSWERRAVIETLPTKDYIDVKQRRRMGRLSRMAVIAGKMAIEDAGKELDNKKAGIFLGTGYGEVEHCYKFFEELYCKDPIRSPTAFINSLHSTAASYLCIELRFTGMVLVFSDLMQSFETAFLAAYRKLKTGQISQAVVIGADCATRVLQDVGSLISPGVVLREGACAIMLVAGNENGVIVEDVTVNSRGDDIPDLIYANRGLDDFIGRFGLNPTGGGFEIVNGALALERQKTPYTGAPSRGKVAVLKSRSQNTRSIRTRLAIR</sequence>
<comment type="function">
    <text evidence="9">Proposed to synthesize NOD factor fatty acyl chain. Involved in the synthesis of a highly unsaturated fatty acid moiety, which forms part of a lipo-oligosaccharide that is responsible for host specificity.</text>
</comment>
<evidence type="ECO:0000256" key="3">
    <source>
        <dbReference type="ARBA" id="ARBA00022475"/>
    </source>
</evidence>
<dbReference type="GO" id="GO:0004315">
    <property type="term" value="F:3-oxoacyl-[acyl-carrier-protein] synthase activity"/>
    <property type="evidence" value="ECO:0007669"/>
    <property type="project" value="TreeGrafter"/>
</dbReference>
<dbReference type="PANTHER" id="PTHR11712">
    <property type="entry name" value="POLYKETIDE SYNTHASE-RELATED"/>
    <property type="match status" value="1"/>
</dbReference>
<reference evidence="13" key="1">
    <citation type="submission" date="2018-06" db="EMBL/GenBank/DDBJ databases">
        <authorList>
            <person name="Zhirakovskaya E."/>
        </authorList>
    </citation>
    <scope>NUCLEOTIDE SEQUENCE</scope>
</reference>
<dbReference type="GO" id="GO:0005886">
    <property type="term" value="C:plasma membrane"/>
    <property type="evidence" value="ECO:0007669"/>
    <property type="project" value="UniProtKB-SubCell"/>
</dbReference>
<keyword evidence="5" id="KW-0808">Transferase</keyword>
<evidence type="ECO:0000256" key="6">
    <source>
        <dbReference type="ARBA" id="ARBA00022692"/>
    </source>
</evidence>
<evidence type="ECO:0000256" key="10">
    <source>
        <dbReference type="ARBA" id="ARBA00039445"/>
    </source>
</evidence>
<keyword evidence="3" id="KW-1003">Cell membrane</keyword>
<organism evidence="13">
    <name type="scientific">hydrothermal vent metagenome</name>
    <dbReference type="NCBI Taxonomy" id="652676"/>
    <lineage>
        <taxon>unclassified sequences</taxon>
        <taxon>metagenomes</taxon>
        <taxon>ecological metagenomes</taxon>
    </lineage>
</organism>
<name>A0A3B1CQW8_9ZZZZ</name>
<proteinExistence type="predicted"/>
<dbReference type="InterPro" id="IPR000794">
    <property type="entry name" value="Beta-ketoacyl_synthase"/>
</dbReference>
<dbReference type="SUPFAM" id="SSF53901">
    <property type="entry name" value="Thiolase-like"/>
    <property type="match status" value="1"/>
</dbReference>
<dbReference type="GO" id="GO:0009877">
    <property type="term" value="P:nodulation"/>
    <property type="evidence" value="ECO:0007669"/>
    <property type="project" value="UniProtKB-KW"/>
</dbReference>
<protein>
    <recommendedName>
        <fullName evidence="10">Nodulation protein E</fullName>
    </recommendedName>
    <alternativeName>
        <fullName evidence="11">Host-specificity of nodulation protein B</fullName>
    </alternativeName>
</protein>
<gene>
    <name evidence="13" type="ORF">MNBD_NITROSPINAE02-2081</name>
</gene>
<keyword evidence="6" id="KW-0812">Transmembrane</keyword>
<keyword evidence="2" id="KW-0536">Nodulation</keyword>
<dbReference type="PANTHER" id="PTHR11712:SF352">
    <property type="entry name" value="3-OXOACYL-[ACYL-CARRIER-PROTEIN] SYNTHASE"/>
    <property type="match status" value="1"/>
</dbReference>
<evidence type="ECO:0000256" key="1">
    <source>
        <dbReference type="ARBA" id="ARBA00004533"/>
    </source>
</evidence>
<evidence type="ECO:0000256" key="7">
    <source>
        <dbReference type="ARBA" id="ARBA00022989"/>
    </source>
</evidence>
<accession>A0A3B1CQW8</accession>
<dbReference type="InterPro" id="IPR016039">
    <property type="entry name" value="Thiolase-like"/>
</dbReference>
<keyword evidence="7" id="KW-1133">Transmembrane helix</keyword>
<evidence type="ECO:0000259" key="12">
    <source>
        <dbReference type="Pfam" id="PF13723"/>
    </source>
</evidence>
<dbReference type="AlphaFoldDB" id="A0A3B1CQW8"/>
<evidence type="ECO:0000256" key="8">
    <source>
        <dbReference type="ARBA" id="ARBA00023136"/>
    </source>
</evidence>
<feature type="domain" description="Beta-ketoacyl synthase-like N-terminal" evidence="12">
    <location>
        <begin position="42"/>
        <end position="173"/>
    </location>
</feature>